<evidence type="ECO:0000256" key="4">
    <source>
        <dbReference type="ARBA" id="ARBA00023163"/>
    </source>
</evidence>
<dbReference type="SUPFAM" id="SSF53850">
    <property type="entry name" value="Periplasmic binding protein-like II"/>
    <property type="match status" value="1"/>
</dbReference>
<dbReference type="InterPro" id="IPR036388">
    <property type="entry name" value="WH-like_DNA-bd_sf"/>
</dbReference>
<evidence type="ECO:0000313" key="6">
    <source>
        <dbReference type="EMBL" id="PST35614.1"/>
    </source>
</evidence>
<sequence>MFPTPYETFRKGVFMTLRHFRIFIEVASAGSITQAARNLYLTQPTVSTAVRELEEHYGTLFFDRINQRLRITGEGRRFLDYARHFIQMYDEMELAFSNSGISGVLRIGASTNVGISYLPRFMQLFQETYPQVHTQVHIQTTAQTEAMLLNGALDLAIVGGTIHSEQIALTPLFQEHYTAICAPGHPMAGKTVSINTFMKQPLLFREVGSTSYEVFQNAIRQTGCEVTPAWESTSQEAILEAVRLGLGVTILPSTMIEAELRLSAISRIYFSDFSFQNTVHLAWHQSKFLSPVMQDFVQMTRELLPSNHISAQNLPGISPHAYPVHRNFPKDSPAATLTDLRY</sequence>
<dbReference type="InterPro" id="IPR036390">
    <property type="entry name" value="WH_DNA-bd_sf"/>
</dbReference>
<dbReference type="Pfam" id="PF00126">
    <property type="entry name" value="HTH_1"/>
    <property type="match status" value="1"/>
</dbReference>
<reference evidence="6 7" key="1">
    <citation type="submission" date="2018-03" db="EMBL/GenBank/DDBJ databases">
        <title>Lachnoclostridium SNUG30386 gen.nov., sp.nov., isolated from human faeces.</title>
        <authorList>
            <person name="Seo B."/>
            <person name="Jeon K."/>
            <person name="Ko G."/>
        </authorList>
    </citation>
    <scope>NUCLEOTIDE SEQUENCE [LARGE SCALE GENOMIC DNA]</scope>
    <source>
        <strain evidence="6 7">SNUG30386</strain>
    </source>
</reference>
<name>A0A2T3FK40_9CLOT</name>
<dbReference type="EMBL" id="PYLO01000008">
    <property type="protein sequence ID" value="PST35614.1"/>
    <property type="molecule type" value="Genomic_DNA"/>
</dbReference>
<protein>
    <recommendedName>
        <fullName evidence="5">HTH lysR-type domain-containing protein</fullName>
    </recommendedName>
</protein>
<dbReference type="GO" id="GO:0000976">
    <property type="term" value="F:transcription cis-regulatory region binding"/>
    <property type="evidence" value="ECO:0007669"/>
    <property type="project" value="TreeGrafter"/>
</dbReference>
<dbReference type="SUPFAM" id="SSF46785">
    <property type="entry name" value="Winged helix' DNA-binding domain"/>
    <property type="match status" value="1"/>
</dbReference>
<organism evidence="6 7">
    <name type="scientific">Clostridium fessum</name>
    <dbReference type="NCBI Taxonomy" id="2126740"/>
    <lineage>
        <taxon>Bacteria</taxon>
        <taxon>Bacillati</taxon>
        <taxon>Bacillota</taxon>
        <taxon>Clostridia</taxon>
        <taxon>Eubacteriales</taxon>
        <taxon>Clostridiaceae</taxon>
        <taxon>Clostridium</taxon>
    </lineage>
</organism>
<proteinExistence type="inferred from homology"/>
<gene>
    <name evidence="6" type="ORF">C7U56_15145</name>
</gene>
<dbReference type="Gene3D" id="1.10.10.10">
    <property type="entry name" value="Winged helix-like DNA-binding domain superfamily/Winged helix DNA-binding domain"/>
    <property type="match status" value="1"/>
</dbReference>
<dbReference type="PRINTS" id="PR00039">
    <property type="entry name" value="HTHLYSR"/>
</dbReference>
<evidence type="ECO:0000259" key="5">
    <source>
        <dbReference type="PROSITE" id="PS50931"/>
    </source>
</evidence>
<comment type="caution">
    <text evidence="6">The sequence shown here is derived from an EMBL/GenBank/DDBJ whole genome shotgun (WGS) entry which is preliminary data.</text>
</comment>
<evidence type="ECO:0000256" key="1">
    <source>
        <dbReference type="ARBA" id="ARBA00009437"/>
    </source>
</evidence>
<keyword evidence="3" id="KW-0238">DNA-binding</keyword>
<dbReference type="Gene3D" id="3.40.190.290">
    <property type="match status" value="1"/>
</dbReference>
<dbReference type="Pfam" id="PF03466">
    <property type="entry name" value="LysR_substrate"/>
    <property type="match status" value="1"/>
</dbReference>
<comment type="similarity">
    <text evidence="1">Belongs to the LysR transcriptional regulatory family.</text>
</comment>
<dbReference type="PROSITE" id="PS50931">
    <property type="entry name" value="HTH_LYSR"/>
    <property type="match status" value="1"/>
</dbReference>
<dbReference type="AlphaFoldDB" id="A0A2T3FK40"/>
<dbReference type="FunFam" id="1.10.10.10:FF:000001">
    <property type="entry name" value="LysR family transcriptional regulator"/>
    <property type="match status" value="1"/>
</dbReference>
<dbReference type="Proteomes" id="UP000241048">
    <property type="component" value="Unassembled WGS sequence"/>
</dbReference>
<dbReference type="PANTHER" id="PTHR30126:SF40">
    <property type="entry name" value="HTH-TYPE TRANSCRIPTIONAL REGULATOR GLTR"/>
    <property type="match status" value="1"/>
</dbReference>
<keyword evidence="4" id="KW-0804">Transcription</keyword>
<dbReference type="PANTHER" id="PTHR30126">
    <property type="entry name" value="HTH-TYPE TRANSCRIPTIONAL REGULATOR"/>
    <property type="match status" value="1"/>
</dbReference>
<feature type="domain" description="HTH lysR-type" evidence="5">
    <location>
        <begin position="15"/>
        <end position="72"/>
    </location>
</feature>
<keyword evidence="7" id="KW-1185">Reference proteome</keyword>
<dbReference type="InterPro" id="IPR005119">
    <property type="entry name" value="LysR_subst-bd"/>
</dbReference>
<keyword evidence="2" id="KW-0805">Transcription regulation</keyword>
<evidence type="ECO:0000256" key="3">
    <source>
        <dbReference type="ARBA" id="ARBA00023125"/>
    </source>
</evidence>
<evidence type="ECO:0000313" key="7">
    <source>
        <dbReference type="Proteomes" id="UP000241048"/>
    </source>
</evidence>
<accession>A0A2T3FK40</accession>
<evidence type="ECO:0000256" key="2">
    <source>
        <dbReference type="ARBA" id="ARBA00023015"/>
    </source>
</evidence>
<dbReference type="GO" id="GO:0003700">
    <property type="term" value="F:DNA-binding transcription factor activity"/>
    <property type="evidence" value="ECO:0007669"/>
    <property type="project" value="InterPro"/>
</dbReference>
<dbReference type="InterPro" id="IPR000847">
    <property type="entry name" value="LysR_HTH_N"/>
</dbReference>